<sequence>MKCPNCGAPAAPEDRFCGECGTQLSPKQVNEPAKTENAHTFDSESKISEPTATTSPTHTEPSSQEQEKPIEPSPSIKTEKLNEEAQAIKNEGILFFRKLLKTPDTVVSSEHTFSLKFLGVLVAVFALITILAFIAFIPSSIGTFEISKSSLVTKFCFSIFCYIALSYGVTFMSARITASANINAKKVLSDYVFVNTFSFVAYIIGLLFLILNIYSIGAFFTMFGFAILFSSSVYLITVYTKQFSVRIPVFFGILIYIASQIVILAIFGEVLRNMVIDFLQTQIPFLGSFLR</sequence>
<keyword evidence="2" id="KW-1133">Transmembrane helix</keyword>
<evidence type="ECO:0000313" key="5">
    <source>
        <dbReference type="Proteomes" id="UP000293854"/>
    </source>
</evidence>
<feature type="domain" description="Putative zinc-ribbon" evidence="3">
    <location>
        <begin position="2"/>
        <end position="24"/>
    </location>
</feature>
<name>A0A4Q7CS89_9STAP</name>
<feature type="region of interest" description="Disordered" evidence="1">
    <location>
        <begin position="1"/>
        <end position="76"/>
    </location>
</feature>
<feature type="transmembrane region" description="Helical" evidence="2">
    <location>
        <begin position="151"/>
        <end position="170"/>
    </location>
</feature>
<dbReference type="Proteomes" id="UP000293854">
    <property type="component" value="Unassembled WGS sequence"/>
</dbReference>
<dbReference type="Pfam" id="PF13248">
    <property type="entry name" value="Zn_ribbon_3"/>
    <property type="match status" value="1"/>
</dbReference>
<feature type="transmembrane region" description="Helical" evidence="2">
    <location>
        <begin position="249"/>
        <end position="268"/>
    </location>
</feature>
<comment type="caution">
    <text evidence="4">The sequence shown here is derived from an EMBL/GenBank/DDBJ whole genome shotgun (WGS) entry which is preliminary data.</text>
</comment>
<feature type="transmembrane region" description="Helical" evidence="2">
    <location>
        <begin position="216"/>
        <end position="237"/>
    </location>
</feature>
<organism evidence="4 5">
    <name type="scientific">Staphylococcus condimenti</name>
    <dbReference type="NCBI Taxonomy" id="70255"/>
    <lineage>
        <taxon>Bacteria</taxon>
        <taxon>Bacillati</taxon>
        <taxon>Bacillota</taxon>
        <taxon>Bacilli</taxon>
        <taxon>Bacillales</taxon>
        <taxon>Staphylococcaceae</taxon>
        <taxon>Staphylococcus</taxon>
    </lineage>
</organism>
<evidence type="ECO:0000313" key="4">
    <source>
        <dbReference type="EMBL" id="RZI00968.1"/>
    </source>
</evidence>
<evidence type="ECO:0000256" key="2">
    <source>
        <dbReference type="SAM" id="Phobius"/>
    </source>
</evidence>
<dbReference type="InterPro" id="IPR059113">
    <property type="entry name" value="Znf_ribbon"/>
</dbReference>
<proteinExistence type="predicted"/>
<feature type="compositionally biased region" description="Polar residues" evidence="1">
    <location>
        <begin position="48"/>
        <end position="64"/>
    </location>
</feature>
<feature type="compositionally biased region" description="Basic and acidic residues" evidence="1">
    <location>
        <begin position="33"/>
        <end position="47"/>
    </location>
</feature>
<evidence type="ECO:0000259" key="3">
    <source>
        <dbReference type="Pfam" id="PF13248"/>
    </source>
</evidence>
<evidence type="ECO:0000256" key="1">
    <source>
        <dbReference type="SAM" id="MobiDB-lite"/>
    </source>
</evidence>
<keyword evidence="2" id="KW-0472">Membrane</keyword>
<gene>
    <name evidence="4" type="ORF">EIG99_09970</name>
</gene>
<dbReference type="RefSeq" id="WP_130135666.1">
    <property type="nucleotide sequence ID" value="NZ_RQTE01000208.1"/>
</dbReference>
<feature type="transmembrane region" description="Helical" evidence="2">
    <location>
        <begin position="191"/>
        <end position="210"/>
    </location>
</feature>
<feature type="transmembrane region" description="Helical" evidence="2">
    <location>
        <begin position="117"/>
        <end position="139"/>
    </location>
</feature>
<dbReference type="EMBL" id="RQTE01000208">
    <property type="protein sequence ID" value="RZI00968.1"/>
    <property type="molecule type" value="Genomic_DNA"/>
</dbReference>
<dbReference type="AlphaFoldDB" id="A0A4Q7CS89"/>
<accession>A0A4Q7CS89</accession>
<protein>
    <submittedName>
        <fullName evidence="4">Zinc-ribbon domain-containing protein</fullName>
    </submittedName>
</protein>
<keyword evidence="2" id="KW-0812">Transmembrane</keyword>
<reference evidence="4 5" key="1">
    <citation type="submission" date="2018-11" db="EMBL/GenBank/DDBJ databases">
        <title>Genomic profiling of Staphylococcus species from a Poultry farm system in KwaZulu-Natal, South Africa.</title>
        <authorList>
            <person name="Amoako D.G."/>
            <person name="Somboro A.M."/>
            <person name="Abia A.L.K."/>
            <person name="Bester L.A."/>
            <person name="Essack S.Y."/>
        </authorList>
    </citation>
    <scope>NUCLEOTIDE SEQUENCE [LARGE SCALE GENOMIC DNA]</scope>
    <source>
        <strain evidence="4 5">SA11</strain>
    </source>
</reference>